<dbReference type="EMBL" id="JAEACU010000011">
    <property type="protein sequence ID" value="KAH7513769.1"/>
    <property type="molecule type" value="Genomic_DNA"/>
</dbReference>
<comment type="caution">
    <text evidence="2">The sequence shown here is derived from an EMBL/GenBank/DDBJ whole genome shotgun (WGS) entry which is preliminary data.</text>
</comment>
<name>A0A978UG38_ZIZJJ</name>
<dbReference type="Proteomes" id="UP000813462">
    <property type="component" value="Unassembled WGS sequence"/>
</dbReference>
<organism evidence="2 3">
    <name type="scientific">Ziziphus jujuba var. spinosa</name>
    <dbReference type="NCBI Taxonomy" id="714518"/>
    <lineage>
        <taxon>Eukaryota</taxon>
        <taxon>Viridiplantae</taxon>
        <taxon>Streptophyta</taxon>
        <taxon>Embryophyta</taxon>
        <taxon>Tracheophyta</taxon>
        <taxon>Spermatophyta</taxon>
        <taxon>Magnoliopsida</taxon>
        <taxon>eudicotyledons</taxon>
        <taxon>Gunneridae</taxon>
        <taxon>Pentapetalae</taxon>
        <taxon>rosids</taxon>
        <taxon>fabids</taxon>
        <taxon>Rosales</taxon>
        <taxon>Rhamnaceae</taxon>
        <taxon>Paliureae</taxon>
        <taxon>Ziziphus</taxon>
    </lineage>
</organism>
<reference evidence="2" key="1">
    <citation type="journal article" date="2021" name="Front. Plant Sci.">
        <title>Chromosome-Scale Genome Assembly for Chinese Sour Jujube and Insights Into Its Genome Evolution and Domestication Signature.</title>
        <authorList>
            <person name="Shen L.-Y."/>
            <person name="Luo H."/>
            <person name="Wang X.-L."/>
            <person name="Wang X.-M."/>
            <person name="Qiu X.-J."/>
            <person name="Liu H."/>
            <person name="Zhou S.-S."/>
            <person name="Jia K.-H."/>
            <person name="Nie S."/>
            <person name="Bao Y.-T."/>
            <person name="Zhang R.-G."/>
            <person name="Yun Q.-Z."/>
            <person name="Chai Y.-H."/>
            <person name="Lu J.-Y."/>
            <person name="Li Y."/>
            <person name="Zhao S.-W."/>
            <person name="Mao J.-F."/>
            <person name="Jia S.-G."/>
            <person name="Mao Y.-M."/>
        </authorList>
    </citation>
    <scope>NUCLEOTIDE SEQUENCE</scope>
    <source>
        <strain evidence="2">AT0</strain>
        <tissue evidence="2">Leaf</tissue>
    </source>
</reference>
<sequence length="175" mass="18696">MGTVVYSSSDTVLTVLDGRDQRQGVLVIGATNRADQRRMILNALGKGRPLDPSVNLNDIGCHEPCHNFSGADLKFLMKKAIMEAQDEAIANSSSSDTSQWTVKVKHFEQVITKISPSVESILYPLKQVSLFLLGLAMASQAIACMVMMGVVVALGVVCLVYFLATVSLSVGYGGG</sequence>
<dbReference type="PANTHER" id="PTHR48470:SF1">
    <property type="entry name" value="CELL DIVISION CONTROL PROTEIN 48 C ISOFORM 1"/>
    <property type="match status" value="1"/>
</dbReference>
<dbReference type="PANTHER" id="PTHR48470">
    <property type="entry name" value="CELL DIVISION CONTROL PROTEIN 48 C ISOFORM 1"/>
    <property type="match status" value="1"/>
</dbReference>
<evidence type="ECO:0000313" key="3">
    <source>
        <dbReference type="Proteomes" id="UP000813462"/>
    </source>
</evidence>
<dbReference type="SUPFAM" id="SSF52540">
    <property type="entry name" value="P-loop containing nucleoside triphosphate hydrolases"/>
    <property type="match status" value="1"/>
</dbReference>
<evidence type="ECO:0000256" key="1">
    <source>
        <dbReference type="SAM" id="Phobius"/>
    </source>
</evidence>
<proteinExistence type="predicted"/>
<evidence type="ECO:0000313" key="2">
    <source>
        <dbReference type="EMBL" id="KAH7513769.1"/>
    </source>
</evidence>
<dbReference type="Gene3D" id="1.10.8.60">
    <property type="match status" value="1"/>
</dbReference>
<dbReference type="GO" id="GO:0016887">
    <property type="term" value="F:ATP hydrolysis activity"/>
    <property type="evidence" value="ECO:0007669"/>
    <property type="project" value="InterPro"/>
</dbReference>
<accession>A0A978UG38</accession>
<gene>
    <name evidence="2" type="ORF">FEM48_Zijuj11G0017200</name>
</gene>
<keyword evidence="1" id="KW-0472">Membrane</keyword>
<dbReference type="InterPro" id="IPR055278">
    <property type="entry name" value="CDC48c"/>
</dbReference>
<keyword evidence="1" id="KW-0812">Transmembrane</keyword>
<dbReference type="AlphaFoldDB" id="A0A978UG38"/>
<keyword evidence="1" id="KW-1133">Transmembrane helix</keyword>
<dbReference type="InterPro" id="IPR027417">
    <property type="entry name" value="P-loop_NTPase"/>
</dbReference>
<feature type="transmembrane region" description="Helical" evidence="1">
    <location>
        <begin position="130"/>
        <end position="163"/>
    </location>
</feature>
<protein>
    <submittedName>
        <fullName evidence="2">Uncharacterized protein</fullName>
    </submittedName>
</protein>